<name>A0A219B2G7_9SPHN</name>
<feature type="compositionally biased region" description="Low complexity" evidence="1">
    <location>
        <begin position="121"/>
        <end position="131"/>
    </location>
</feature>
<feature type="region of interest" description="Disordered" evidence="1">
    <location>
        <begin position="107"/>
        <end position="131"/>
    </location>
</feature>
<evidence type="ECO:0000313" key="3">
    <source>
        <dbReference type="EMBL" id="OWV31999.1"/>
    </source>
</evidence>
<organism evidence="3 4">
    <name type="scientific">Pacificimonas flava</name>
    <dbReference type="NCBI Taxonomy" id="1234595"/>
    <lineage>
        <taxon>Bacteria</taxon>
        <taxon>Pseudomonadati</taxon>
        <taxon>Pseudomonadota</taxon>
        <taxon>Alphaproteobacteria</taxon>
        <taxon>Sphingomonadales</taxon>
        <taxon>Sphingosinicellaceae</taxon>
        <taxon>Pacificimonas</taxon>
    </lineage>
</organism>
<dbReference type="AlphaFoldDB" id="A0A219B2G7"/>
<keyword evidence="4" id="KW-1185">Reference proteome</keyword>
<dbReference type="Proteomes" id="UP000198462">
    <property type="component" value="Unassembled WGS sequence"/>
</dbReference>
<accession>A0A219B2G7</accession>
<keyword evidence="2" id="KW-0732">Signal</keyword>
<dbReference type="RefSeq" id="WP_088710797.1">
    <property type="nucleotide sequence ID" value="NZ_NFZT01000001.1"/>
</dbReference>
<evidence type="ECO:0000256" key="1">
    <source>
        <dbReference type="SAM" id="MobiDB-lite"/>
    </source>
</evidence>
<sequence length="131" mass="13648">MNLVSGPPIRLVYLSMFASVLVSFPVRAACTDVQPVLGDVEQVDVFQLNGTQIDPAGTMSADELSAAAWKECDDGAGYYAVLTTSGDLRLVRKGDISLTGVCFTNNGKPDDLRTAGGAGSGKAKSCSADDR</sequence>
<comment type="caution">
    <text evidence="3">The sequence shown here is derived from an EMBL/GenBank/DDBJ whole genome shotgun (WGS) entry which is preliminary data.</text>
</comment>
<reference evidence="4" key="1">
    <citation type="submission" date="2017-05" db="EMBL/GenBank/DDBJ databases">
        <authorList>
            <person name="Lin X."/>
        </authorList>
    </citation>
    <scope>NUCLEOTIDE SEQUENCE [LARGE SCALE GENOMIC DNA]</scope>
    <source>
        <strain evidence="4">JLT2012</strain>
    </source>
</reference>
<proteinExistence type="predicted"/>
<evidence type="ECO:0000256" key="2">
    <source>
        <dbReference type="SAM" id="SignalP"/>
    </source>
</evidence>
<feature type="signal peptide" evidence="2">
    <location>
        <begin position="1"/>
        <end position="28"/>
    </location>
</feature>
<protein>
    <submittedName>
        <fullName evidence="3">Uncharacterized protein</fullName>
    </submittedName>
</protein>
<dbReference type="EMBL" id="NFZT01000001">
    <property type="protein sequence ID" value="OWV31999.1"/>
    <property type="molecule type" value="Genomic_DNA"/>
</dbReference>
<gene>
    <name evidence="3" type="ORF">B5C34_00010</name>
</gene>
<evidence type="ECO:0000313" key="4">
    <source>
        <dbReference type="Proteomes" id="UP000198462"/>
    </source>
</evidence>
<feature type="chain" id="PRO_5011121125" evidence="2">
    <location>
        <begin position="29"/>
        <end position="131"/>
    </location>
</feature>